<evidence type="ECO:0000313" key="2">
    <source>
        <dbReference type="Proteomes" id="UP000053660"/>
    </source>
</evidence>
<gene>
    <name evidence="1" type="ORF">OESDEN_05666</name>
</gene>
<protein>
    <submittedName>
        <fullName evidence="1">Pao retrotransposon peptidase</fullName>
    </submittedName>
</protein>
<proteinExistence type="predicted"/>
<organism evidence="1 2">
    <name type="scientific">Oesophagostomum dentatum</name>
    <name type="common">Nodular worm</name>
    <dbReference type="NCBI Taxonomy" id="61180"/>
    <lineage>
        <taxon>Eukaryota</taxon>
        <taxon>Metazoa</taxon>
        <taxon>Ecdysozoa</taxon>
        <taxon>Nematoda</taxon>
        <taxon>Chromadorea</taxon>
        <taxon>Rhabditida</taxon>
        <taxon>Rhabditina</taxon>
        <taxon>Rhabditomorpha</taxon>
        <taxon>Strongyloidea</taxon>
        <taxon>Strongylidae</taxon>
        <taxon>Oesophagostomum</taxon>
    </lineage>
</organism>
<evidence type="ECO:0000313" key="1">
    <source>
        <dbReference type="EMBL" id="KHJ94403.1"/>
    </source>
</evidence>
<dbReference type="AlphaFoldDB" id="A0A0B1TA05"/>
<dbReference type="OrthoDB" id="429521at2759"/>
<accession>A0A0B1TA05</accession>
<sequence length="213" mass="23940">MLYVDNVILDGKNPDDLLRKYRKSKKVFNDVGMNLRDYLSNCSSVNDGIPLPDRASATVAKINGLCFDPLGLITPLLTKAKIFLQDLHKKKLGWDDALSEEDCGAWNTIKKEMTSFSVPVPRKVTQQQLCKHRTLSVFVDSSKRVYACAAYVTTETEDARRYTRLYCAKSKVALIGATQTIPNLGLLAIFIGVNMIEYIISRTGLKIDIRWTT</sequence>
<dbReference type="InterPro" id="IPR008042">
    <property type="entry name" value="Retrotrans_Pao"/>
</dbReference>
<keyword evidence="2" id="KW-1185">Reference proteome</keyword>
<name>A0A0B1TA05_OESDE</name>
<reference evidence="1 2" key="1">
    <citation type="submission" date="2014-03" db="EMBL/GenBank/DDBJ databases">
        <title>Draft genome of the hookworm Oesophagostomum dentatum.</title>
        <authorList>
            <person name="Mitreva M."/>
        </authorList>
    </citation>
    <scope>NUCLEOTIDE SEQUENCE [LARGE SCALE GENOMIC DNA]</scope>
    <source>
        <strain evidence="1 2">OD-Hann</strain>
    </source>
</reference>
<dbReference type="Pfam" id="PF05380">
    <property type="entry name" value="Peptidase_A17"/>
    <property type="match status" value="1"/>
</dbReference>
<dbReference type="Proteomes" id="UP000053660">
    <property type="component" value="Unassembled WGS sequence"/>
</dbReference>
<dbReference type="EMBL" id="KN550345">
    <property type="protein sequence ID" value="KHJ94403.1"/>
    <property type="molecule type" value="Genomic_DNA"/>
</dbReference>
<dbReference type="PANTHER" id="PTHR47331">
    <property type="entry name" value="PHD-TYPE DOMAIN-CONTAINING PROTEIN"/>
    <property type="match status" value="1"/>
</dbReference>